<dbReference type="AlphaFoldDB" id="G5BYU8"/>
<dbReference type="eggNOG" id="ENOG502TDIC">
    <property type="taxonomic scope" value="Eukaryota"/>
</dbReference>
<name>G5BYU8_HETGA</name>
<dbReference type="STRING" id="10181.G5BYU8"/>
<evidence type="ECO:0000313" key="7">
    <source>
        <dbReference type="RefSeq" id="XP_004872497.1"/>
    </source>
</evidence>
<gene>
    <name evidence="7 8 9" type="primary">CUNH19orf53</name>
    <name evidence="4" type="ORF">GW7_16068</name>
</gene>
<dbReference type="GeneID" id="101698753"/>
<evidence type="ECO:0000313" key="5">
    <source>
        <dbReference type="Proteomes" id="UP000006813"/>
    </source>
</evidence>
<evidence type="ECO:0000256" key="2">
    <source>
        <dbReference type="ARBA" id="ARBA00006802"/>
    </source>
</evidence>
<accession>G5BYU8</accession>
<evidence type="ECO:0000256" key="3">
    <source>
        <dbReference type="SAM" id="MobiDB-lite"/>
    </source>
</evidence>
<dbReference type="InParanoid" id="G5BYU8"/>
<evidence type="ECO:0000256" key="1">
    <source>
        <dbReference type="ARBA" id="ARBA00003358"/>
    </source>
</evidence>
<dbReference type="Bgee" id="ENSHGLG00000013115">
    <property type="expression patterns" value="Expressed in ovary and 10 other cell types or tissues"/>
</dbReference>
<organism evidence="4 5">
    <name type="scientific">Heterocephalus glaber</name>
    <name type="common">Naked mole rat</name>
    <dbReference type="NCBI Taxonomy" id="10181"/>
    <lineage>
        <taxon>Eukaryota</taxon>
        <taxon>Metazoa</taxon>
        <taxon>Chordata</taxon>
        <taxon>Craniata</taxon>
        <taxon>Vertebrata</taxon>
        <taxon>Euteleostomi</taxon>
        <taxon>Mammalia</taxon>
        <taxon>Eutheria</taxon>
        <taxon>Euarchontoglires</taxon>
        <taxon>Glires</taxon>
        <taxon>Rodentia</taxon>
        <taxon>Hystricomorpha</taxon>
        <taxon>Bathyergidae</taxon>
        <taxon>Heterocephalus</taxon>
    </lineage>
</organism>
<dbReference type="RefSeq" id="XP_021106058.1">
    <property type="nucleotide sequence ID" value="XM_021250399.1"/>
</dbReference>
<reference evidence="4 5" key="1">
    <citation type="journal article" date="2011" name="Nature">
        <title>Genome sequencing reveals insights into physiology and longevity of the naked mole rat.</title>
        <authorList>
            <person name="Kim E.B."/>
            <person name="Fang X."/>
            <person name="Fushan A.A."/>
            <person name="Huang Z."/>
            <person name="Lobanov A.V."/>
            <person name="Han L."/>
            <person name="Marino S.M."/>
            <person name="Sun X."/>
            <person name="Turanov A.A."/>
            <person name="Yang P."/>
            <person name="Yim S.H."/>
            <person name="Zhao X."/>
            <person name="Kasaikina M.V."/>
            <person name="Stoletzki N."/>
            <person name="Peng C."/>
            <person name="Polak P."/>
            <person name="Xiong Z."/>
            <person name="Kiezun A."/>
            <person name="Zhu Y."/>
            <person name="Chen Y."/>
            <person name="Kryukov G.V."/>
            <person name="Zhang Q."/>
            <person name="Peshkin L."/>
            <person name="Yang L."/>
            <person name="Bronson R.T."/>
            <person name="Buffenstein R."/>
            <person name="Wang B."/>
            <person name="Han C."/>
            <person name="Li Q."/>
            <person name="Chen L."/>
            <person name="Zhao W."/>
            <person name="Sunyaev S.R."/>
            <person name="Park T.J."/>
            <person name="Zhang G."/>
            <person name="Wang J."/>
            <person name="Gladyshev V.N."/>
        </authorList>
    </citation>
    <scope>NUCLEOTIDE SEQUENCE [LARGE SCALE GENOMIC DNA]</scope>
</reference>
<dbReference type="InterPro" id="IPR019034">
    <property type="entry name" value="UPF0390"/>
</dbReference>
<comment type="similarity">
    <text evidence="2">Belongs to the UPF0390 family.</text>
</comment>
<evidence type="ECO:0000313" key="4">
    <source>
        <dbReference type="EMBL" id="EHB14459.1"/>
    </source>
</evidence>
<dbReference type="Proteomes" id="UP000694906">
    <property type="component" value="Unplaced"/>
</dbReference>
<dbReference type="EMBL" id="JH172486">
    <property type="protein sequence ID" value="EHB14459.1"/>
    <property type="molecule type" value="Genomic_DNA"/>
</dbReference>
<feature type="region of interest" description="Disordered" evidence="3">
    <location>
        <begin position="1"/>
        <end position="36"/>
    </location>
</feature>
<protein>
    <submittedName>
        <fullName evidence="7 8">Leydig cell tumor 10 kDa protein homolog</fullName>
    </submittedName>
    <submittedName>
        <fullName evidence="4">Leydig cell tumor 10 kDa protein-like protein</fullName>
    </submittedName>
</protein>
<proteinExistence type="inferred from homology"/>
<dbReference type="CTD" id="137417825"/>
<dbReference type="Pfam" id="PF09495">
    <property type="entry name" value="DUF2462"/>
    <property type="match status" value="1"/>
</dbReference>
<dbReference type="OMA" id="IEHETAM"/>
<dbReference type="OrthoDB" id="5239630at2759"/>
<dbReference type="PANTHER" id="PTHR16967:SF1">
    <property type="entry name" value="LEYDIG CELL TUMOR 10 KDA PROTEIN HOMOLOG"/>
    <property type="match status" value="1"/>
</dbReference>
<dbReference type="RefSeq" id="XP_004872498.1">
    <property type="nucleotide sequence ID" value="XM_004872441.3"/>
</dbReference>
<dbReference type="KEGG" id="hgl:101698753"/>
<sequence>MAQGPRKFQPRKPSKSKSAATASERNRGPRKGGRLIVPKKARIVQQQQIKKDLEIAIRKKIEHDMVMKASSSLPKKLALLKAPVKKKGAAASSKTPS</sequence>
<dbReference type="Proteomes" id="UP000006813">
    <property type="component" value="Unassembled WGS sequence"/>
</dbReference>
<dbReference type="PANTHER" id="PTHR16967">
    <property type="entry name" value="LEYDIG CELL TUMOR 10 KDA PROTEIN HOMOLOG"/>
    <property type="match status" value="1"/>
</dbReference>
<keyword evidence="6" id="KW-1185">Reference proteome</keyword>
<comment type="function">
    <text evidence="1">May have a potential role in hypercalcemia of malignancy.</text>
</comment>
<reference evidence="7 8" key="2">
    <citation type="submission" date="2025-04" db="UniProtKB">
        <authorList>
            <consortium name="RefSeq"/>
        </authorList>
    </citation>
    <scope>IDENTIFICATION</scope>
</reference>
<evidence type="ECO:0000313" key="6">
    <source>
        <dbReference type="Proteomes" id="UP000694906"/>
    </source>
</evidence>
<dbReference type="RefSeq" id="XP_004872497.1">
    <property type="nucleotide sequence ID" value="XM_004872440.3"/>
</dbReference>
<evidence type="ECO:0000313" key="8">
    <source>
        <dbReference type="RefSeq" id="XP_004872498.1"/>
    </source>
</evidence>
<evidence type="ECO:0000313" key="9">
    <source>
        <dbReference type="RefSeq" id="XP_021106058.1"/>
    </source>
</evidence>